<dbReference type="AlphaFoldDB" id="A0A9Q3EJJ3"/>
<feature type="compositionally biased region" description="Low complexity" evidence="1">
    <location>
        <begin position="283"/>
        <end position="292"/>
    </location>
</feature>
<proteinExistence type="predicted"/>
<accession>A0A9Q3EJJ3</accession>
<sequence length="433" mass="47070">MSSTFQSINLSFYSSSIQSASSSTRRHHRPSHDEAAGRSASDQAHEDAQNDLSVADSSDYRQHSILQEENLNPSEKWVIFSPGQAGSSASSSTTSSLIDAQEQKSNDSSAILNHSISLSSIHLHSMPSHDGRGRFSDSGSSNHPIKSNLGSDSDSDSGFDHVHHPNLNSSHTLTFKNQQTHNLNSDQDHDQEDFMSIPESISIDLSNSIRSSTPSTHLDQSSHSNQIKQLSQDDLDLILTPMASSAGLAPHQSHPSSNCFISSPLAISDERGRKLKSDRPNPSSRHSSLKSSTKPPTHSNSHSSPLTKPIIVLSSCSNDQSVPIIPRSNQHSDQGQVAIRFVTTLATKLMHLDSETLKMLASNKPNGPSSTQISKEVHQTLKSTRLLMGDGDNREINTPMNNFYHSENMISPPMDLSGFVTKPLISHSTSDAF</sequence>
<feature type="compositionally biased region" description="Polar residues" evidence="1">
    <location>
        <begin position="293"/>
        <end position="306"/>
    </location>
</feature>
<feature type="region of interest" description="Disordered" evidence="1">
    <location>
        <begin position="82"/>
        <end position="108"/>
    </location>
</feature>
<comment type="caution">
    <text evidence="2">The sequence shown here is derived from an EMBL/GenBank/DDBJ whole genome shotgun (WGS) entry which is preliminary data.</text>
</comment>
<feature type="region of interest" description="Disordered" evidence="1">
    <location>
        <begin position="123"/>
        <end position="171"/>
    </location>
</feature>
<name>A0A9Q3EJJ3_9BASI</name>
<feature type="compositionally biased region" description="Low complexity" evidence="1">
    <location>
        <begin position="82"/>
        <end position="96"/>
    </location>
</feature>
<dbReference type="OrthoDB" id="2505496at2759"/>
<feature type="region of interest" description="Disordered" evidence="1">
    <location>
        <begin position="19"/>
        <end position="54"/>
    </location>
</feature>
<feature type="region of interest" description="Disordered" evidence="1">
    <location>
        <begin position="272"/>
        <end position="306"/>
    </location>
</feature>
<organism evidence="2 3">
    <name type="scientific">Austropuccinia psidii MF-1</name>
    <dbReference type="NCBI Taxonomy" id="1389203"/>
    <lineage>
        <taxon>Eukaryota</taxon>
        <taxon>Fungi</taxon>
        <taxon>Dikarya</taxon>
        <taxon>Basidiomycota</taxon>
        <taxon>Pucciniomycotina</taxon>
        <taxon>Pucciniomycetes</taxon>
        <taxon>Pucciniales</taxon>
        <taxon>Sphaerophragmiaceae</taxon>
        <taxon>Austropuccinia</taxon>
    </lineage>
</organism>
<evidence type="ECO:0000313" key="3">
    <source>
        <dbReference type="Proteomes" id="UP000765509"/>
    </source>
</evidence>
<keyword evidence="3" id="KW-1185">Reference proteome</keyword>
<reference evidence="2" key="1">
    <citation type="submission" date="2021-03" db="EMBL/GenBank/DDBJ databases">
        <title>Draft genome sequence of rust myrtle Austropuccinia psidii MF-1, a brazilian biotype.</title>
        <authorList>
            <person name="Quecine M.C."/>
            <person name="Pachon D.M.R."/>
            <person name="Bonatelli M.L."/>
            <person name="Correr F.H."/>
            <person name="Franceschini L.M."/>
            <person name="Leite T.F."/>
            <person name="Margarido G.R.A."/>
            <person name="Almeida C.A."/>
            <person name="Ferrarezi J.A."/>
            <person name="Labate C.A."/>
        </authorList>
    </citation>
    <scope>NUCLEOTIDE SEQUENCE</scope>
    <source>
        <strain evidence="2">MF-1</strain>
    </source>
</reference>
<protein>
    <submittedName>
        <fullName evidence="2">Uncharacterized protein</fullName>
    </submittedName>
</protein>
<evidence type="ECO:0000313" key="2">
    <source>
        <dbReference type="EMBL" id="MBW0520108.1"/>
    </source>
</evidence>
<feature type="region of interest" description="Disordered" evidence="1">
    <location>
        <begin position="207"/>
        <end position="226"/>
    </location>
</feature>
<dbReference type="Proteomes" id="UP000765509">
    <property type="component" value="Unassembled WGS sequence"/>
</dbReference>
<dbReference type="EMBL" id="AVOT02027837">
    <property type="protein sequence ID" value="MBW0520108.1"/>
    <property type="molecule type" value="Genomic_DNA"/>
</dbReference>
<evidence type="ECO:0000256" key="1">
    <source>
        <dbReference type="SAM" id="MobiDB-lite"/>
    </source>
</evidence>
<gene>
    <name evidence="2" type="ORF">O181_059823</name>
</gene>